<feature type="binding site" evidence="7">
    <location>
        <position position="279"/>
    </location>
    <ligand>
        <name>FMN</name>
        <dbReference type="ChEBI" id="CHEBI:58210"/>
    </ligand>
</feature>
<feature type="binding site" evidence="7">
    <location>
        <begin position="81"/>
        <end position="83"/>
    </location>
    <ligand>
        <name>FMN</name>
        <dbReference type="ChEBI" id="CHEBI:58210"/>
    </ligand>
</feature>
<dbReference type="CDD" id="cd02809">
    <property type="entry name" value="alpha_hydroxyacid_oxid_FMN"/>
    <property type="match status" value="1"/>
</dbReference>
<gene>
    <name evidence="9" type="primary">mdlB_3</name>
    <name evidence="9" type="ORF">LMG26845_04796</name>
</gene>
<dbReference type="EC" id="1.1.99.31" evidence="9"/>
<feature type="domain" description="FMN hydroxy acid dehydrogenase" evidence="8">
    <location>
        <begin position="2"/>
        <end position="386"/>
    </location>
</feature>
<dbReference type="AlphaFoldDB" id="A0A6J5B4R5"/>
<feature type="active site" description="Proton acceptor" evidence="6">
    <location>
        <position position="281"/>
    </location>
</feature>
<dbReference type="RefSeq" id="WP_054430420.1">
    <property type="nucleotide sequence ID" value="NZ_CADIJR010000064.1"/>
</dbReference>
<dbReference type="PROSITE" id="PS51349">
    <property type="entry name" value="FMN_HYDROXY_ACID_DH_2"/>
    <property type="match status" value="1"/>
</dbReference>
<feature type="binding site" evidence="7">
    <location>
        <position position="132"/>
    </location>
    <ligand>
        <name>glyoxylate</name>
        <dbReference type="ChEBI" id="CHEBI:36655"/>
    </ligand>
</feature>
<dbReference type="Proteomes" id="UP000507979">
    <property type="component" value="Unassembled WGS sequence"/>
</dbReference>
<proteinExistence type="inferred from homology"/>
<evidence type="ECO:0000256" key="3">
    <source>
        <dbReference type="ARBA" id="ARBA00022643"/>
    </source>
</evidence>
<comment type="similarity">
    <text evidence="5">Belongs to the FMN-dependent alpha-hydroxy acid dehydrogenase family.</text>
</comment>
<dbReference type="EMBL" id="CADIJR010000064">
    <property type="protein sequence ID" value="CAB3692030.1"/>
    <property type="molecule type" value="Genomic_DNA"/>
</dbReference>
<evidence type="ECO:0000313" key="9">
    <source>
        <dbReference type="EMBL" id="CAB3692030.1"/>
    </source>
</evidence>
<dbReference type="PROSITE" id="PS00557">
    <property type="entry name" value="FMN_HYDROXY_ACID_DH_1"/>
    <property type="match status" value="1"/>
</dbReference>
<evidence type="ECO:0000256" key="5">
    <source>
        <dbReference type="ARBA" id="ARBA00024042"/>
    </source>
</evidence>
<dbReference type="GO" id="GO:0010181">
    <property type="term" value="F:FMN binding"/>
    <property type="evidence" value="ECO:0007669"/>
    <property type="project" value="InterPro"/>
</dbReference>
<dbReference type="PANTHER" id="PTHR10578:SF107">
    <property type="entry name" value="2-HYDROXYACID OXIDASE 1"/>
    <property type="match status" value="1"/>
</dbReference>
<dbReference type="PANTHER" id="PTHR10578">
    <property type="entry name" value="S -2-HYDROXY-ACID OXIDASE-RELATED"/>
    <property type="match status" value="1"/>
</dbReference>
<feature type="binding site" evidence="7">
    <location>
        <begin position="335"/>
        <end position="336"/>
    </location>
    <ligand>
        <name>FMN</name>
        <dbReference type="ChEBI" id="CHEBI:58210"/>
    </ligand>
</feature>
<feature type="binding site" evidence="7">
    <location>
        <begin position="312"/>
        <end position="316"/>
    </location>
    <ligand>
        <name>FMN</name>
        <dbReference type="ChEBI" id="CHEBI:58210"/>
    </ligand>
</feature>
<dbReference type="InterPro" id="IPR000262">
    <property type="entry name" value="FMN-dep_DH"/>
</dbReference>
<feature type="binding site" evidence="7">
    <location>
        <position position="158"/>
    </location>
    <ligand>
        <name>FMN</name>
        <dbReference type="ChEBI" id="CHEBI:58210"/>
    </ligand>
</feature>
<keyword evidence="3 7" id="KW-0288">FMN</keyword>
<keyword evidence="4 9" id="KW-0560">Oxidoreductase</keyword>
<dbReference type="Gene3D" id="3.20.20.70">
    <property type="entry name" value="Aldolase class I"/>
    <property type="match status" value="1"/>
</dbReference>
<dbReference type="GO" id="GO:0033720">
    <property type="term" value="F:(S)-mandelate dehydrogenase activity"/>
    <property type="evidence" value="ECO:0007669"/>
    <property type="project" value="UniProtKB-EC"/>
</dbReference>
<name>A0A6J5B4R5_9BURK</name>
<evidence type="ECO:0000256" key="1">
    <source>
        <dbReference type="ARBA" id="ARBA00001917"/>
    </source>
</evidence>
<dbReference type="FunFam" id="3.20.20.70:FF:000029">
    <property type="entry name" value="L-lactate dehydrogenase"/>
    <property type="match status" value="1"/>
</dbReference>
<protein>
    <submittedName>
        <fullName evidence="9">(S)-mandelate dehydrogenase</fullName>
        <ecNumber evidence="9">1.1.99.31</ecNumber>
    </submittedName>
</protein>
<sequence>MTGLKRLLSVADVERAARRRLPRSVYEFVRGGTEDEATLAENRRAFADYRLLPRGLNDVAGRDLRTALFGITHAMPVGIAPTGLAGMVRHECDLALARGARQAQVPFILSGSSNVPLERVLREAPDTWYQAYFPGDRDRIARILARLEAAGVGTLVVTADTCVAANRENNARRDFTIPFRLTPRLVGEGMARPRWTVGVLLRTLLAGGVPRFANLYEEIGPPVTREPAHGFRTGRDRLDWDDMAWLRERWRGRLVIKGLMHPDDARRAAALGADGIIVSNHGGRQLDGAASSLQALAAIAPGLPPDVALMVDSGFRRGTDIIKALALGARFVFVGRPTLFGAALAGEAGVRHVLEILRSELDRDLALLGCRAVGDLGPGLLAGAAFQGQA</sequence>
<dbReference type="GeneID" id="92900680"/>
<reference evidence="9 10" key="1">
    <citation type="submission" date="2020-04" db="EMBL/GenBank/DDBJ databases">
        <authorList>
            <person name="De Canck E."/>
        </authorList>
    </citation>
    <scope>NUCLEOTIDE SEQUENCE [LARGE SCALE GENOMIC DNA]</scope>
    <source>
        <strain evidence="9 10">LMG 26845</strain>
    </source>
</reference>
<feature type="binding site" evidence="7">
    <location>
        <position position="167"/>
    </location>
    <ligand>
        <name>glyoxylate</name>
        <dbReference type="ChEBI" id="CHEBI:36655"/>
    </ligand>
</feature>
<feature type="binding site" evidence="7">
    <location>
        <position position="257"/>
    </location>
    <ligand>
        <name>FMN</name>
        <dbReference type="ChEBI" id="CHEBI:58210"/>
    </ligand>
</feature>
<evidence type="ECO:0000256" key="6">
    <source>
        <dbReference type="PIRSR" id="PIRSR000138-1"/>
    </source>
</evidence>
<organism evidence="9 10">
    <name type="scientific">Achromobacter insuavis</name>
    <dbReference type="NCBI Taxonomy" id="1287735"/>
    <lineage>
        <taxon>Bacteria</taxon>
        <taxon>Pseudomonadati</taxon>
        <taxon>Pseudomonadota</taxon>
        <taxon>Betaproteobacteria</taxon>
        <taxon>Burkholderiales</taxon>
        <taxon>Alcaligenaceae</taxon>
        <taxon>Achromobacter</taxon>
    </lineage>
</organism>
<keyword evidence="2 7" id="KW-0285">Flavoprotein</keyword>
<dbReference type="InterPro" id="IPR013785">
    <property type="entry name" value="Aldolase_TIM"/>
</dbReference>
<keyword evidence="10" id="KW-1185">Reference proteome</keyword>
<accession>A0A6J5B4R5</accession>
<dbReference type="SUPFAM" id="SSF51395">
    <property type="entry name" value="FMN-linked oxidoreductases"/>
    <property type="match status" value="1"/>
</dbReference>
<evidence type="ECO:0000259" key="8">
    <source>
        <dbReference type="PROSITE" id="PS51349"/>
    </source>
</evidence>
<evidence type="ECO:0000256" key="4">
    <source>
        <dbReference type="ARBA" id="ARBA00023002"/>
    </source>
</evidence>
<dbReference type="PIRSF" id="PIRSF000138">
    <property type="entry name" value="Al-hdrx_acd_dh"/>
    <property type="match status" value="1"/>
</dbReference>
<evidence type="ECO:0000256" key="2">
    <source>
        <dbReference type="ARBA" id="ARBA00022630"/>
    </source>
</evidence>
<comment type="cofactor">
    <cofactor evidence="1">
        <name>FMN</name>
        <dbReference type="ChEBI" id="CHEBI:58210"/>
    </cofactor>
</comment>
<evidence type="ECO:0000256" key="7">
    <source>
        <dbReference type="PIRSR" id="PIRSR000138-2"/>
    </source>
</evidence>
<feature type="binding site" evidence="7">
    <location>
        <position position="281"/>
    </location>
    <ligand>
        <name>glyoxylate</name>
        <dbReference type="ChEBI" id="CHEBI:36655"/>
    </ligand>
</feature>
<dbReference type="InterPro" id="IPR012133">
    <property type="entry name" value="Alpha-hydoxy_acid_DH_FMN"/>
</dbReference>
<feature type="binding site" evidence="7">
    <location>
        <position position="284"/>
    </location>
    <ligand>
        <name>glyoxylate</name>
        <dbReference type="ChEBI" id="CHEBI:36655"/>
    </ligand>
</feature>
<dbReference type="Pfam" id="PF01070">
    <property type="entry name" value="FMN_dh"/>
    <property type="match status" value="1"/>
</dbReference>
<feature type="binding site" evidence="7">
    <location>
        <position position="130"/>
    </location>
    <ligand>
        <name>FMN</name>
        <dbReference type="ChEBI" id="CHEBI:58210"/>
    </ligand>
</feature>
<evidence type="ECO:0000313" key="10">
    <source>
        <dbReference type="Proteomes" id="UP000507979"/>
    </source>
</evidence>
<dbReference type="InterPro" id="IPR037396">
    <property type="entry name" value="FMN_HAD"/>
</dbReference>
<dbReference type="InterPro" id="IPR008259">
    <property type="entry name" value="FMN_hydac_DH_AS"/>
</dbReference>
<feature type="binding site" evidence="7">
    <location>
        <position position="110"/>
    </location>
    <ligand>
        <name>FMN</name>
        <dbReference type="ChEBI" id="CHEBI:58210"/>
    </ligand>
</feature>